<dbReference type="AlphaFoldDB" id="A0A2T0WEP5"/>
<proteinExistence type="inferred from homology"/>
<sequence>MYQIEHLNKIKVPTEKVFGAITTKEGLSAIWTPKLKVEPILGHVNEFDFDEGYVTKMKVIELKESQHVAWHCVASDNEWLDTIVRFDIRVKNNSTEIILTHSNWREVTDYYRWCNYHWGMFLYRLKNYCEK</sequence>
<organism evidence="3 4">
    <name type="scientific">Mongoliibacter ruber</name>
    <dbReference type="NCBI Taxonomy" id="1750599"/>
    <lineage>
        <taxon>Bacteria</taxon>
        <taxon>Pseudomonadati</taxon>
        <taxon>Bacteroidota</taxon>
        <taxon>Cytophagia</taxon>
        <taxon>Cytophagales</taxon>
        <taxon>Cyclobacteriaceae</taxon>
        <taxon>Mongoliibacter</taxon>
    </lineage>
</organism>
<dbReference type="EMBL" id="PVTR01000014">
    <property type="protein sequence ID" value="PRY85125.1"/>
    <property type="molecule type" value="Genomic_DNA"/>
</dbReference>
<evidence type="ECO:0000313" key="4">
    <source>
        <dbReference type="Proteomes" id="UP000238157"/>
    </source>
</evidence>
<evidence type="ECO:0000256" key="1">
    <source>
        <dbReference type="ARBA" id="ARBA00006817"/>
    </source>
</evidence>
<feature type="domain" description="Activator of Hsp90 ATPase homologue 1/2-like C-terminal" evidence="2">
    <location>
        <begin position="11"/>
        <end position="129"/>
    </location>
</feature>
<dbReference type="Gene3D" id="3.30.530.20">
    <property type="match status" value="1"/>
</dbReference>
<evidence type="ECO:0000259" key="2">
    <source>
        <dbReference type="Pfam" id="PF08327"/>
    </source>
</evidence>
<dbReference type="InterPro" id="IPR023393">
    <property type="entry name" value="START-like_dom_sf"/>
</dbReference>
<comment type="similarity">
    <text evidence="1">Belongs to the AHA1 family.</text>
</comment>
<evidence type="ECO:0000313" key="3">
    <source>
        <dbReference type="EMBL" id="PRY85125.1"/>
    </source>
</evidence>
<accession>A0A2T0WEP5</accession>
<name>A0A2T0WEP5_9BACT</name>
<comment type="caution">
    <text evidence="3">The sequence shown here is derived from an EMBL/GenBank/DDBJ whole genome shotgun (WGS) entry which is preliminary data.</text>
</comment>
<reference evidence="3 4" key="1">
    <citation type="submission" date="2018-03" db="EMBL/GenBank/DDBJ databases">
        <title>Genomic Encyclopedia of Archaeal and Bacterial Type Strains, Phase II (KMG-II): from individual species to whole genera.</title>
        <authorList>
            <person name="Goeker M."/>
        </authorList>
    </citation>
    <scope>NUCLEOTIDE SEQUENCE [LARGE SCALE GENOMIC DNA]</scope>
    <source>
        <strain evidence="3 4">DSM 27929</strain>
    </source>
</reference>
<dbReference type="RefSeq" id="WP_106135196.1">
    <property type="nucleotide sequence ID" value="NZ_PVTR01000014.1"/>
</dbReference>
<dbReference type="InterPro" id="IPR013538">
    <property type="entry name" value="ASHA1/2-like_C"/>
</dbReference>
<dbReference type="OrthoDB" id="287565at2"/>
<dbReference type="Proteomes" id="UP000238157">
    <property type="component" value="Unassembled WGS sequence"/>
</dbReference>
<gene>
    <name evidence="3" type="ORF">CLW00_11432</name>
</gene>
<keyword evidence="4" id="KW-1185">Reference proteome</keyword>
<dbReference type="CDD" id="cd07814">
    <property type="entry name" value="SRPBCC_CalC_Aha1-like"/>
    <property type="match status" value="1"/>
</dbReference>
<dbReference type="SUPFAM" id="SSF55961">
    <property type="entry name" value="Bet v1-like"/>
    <property type="match status" value="1"/>
</dbReference>
<protein>
    <submittedName>
        <fullName evidence="3">Activator of Hsp90 ATPase-like protein</fullName>
    </submittedName>
</protein>
<dbReference type="Pfam" id="PF08327">
    <property type="entry name" value="AHSA1"/>
    <property type="match status" value="1"/>
</dbReference>